<name>A0AAD7IEX6_9AGAR</name>
<comment type="caution">
    <text evidence="1">The sequence shown here is derived from an EMBL/GenBank/DDBJ whole genome shotgun (WGS) entry which is preliminary data.</text>
</comment>
<keyword evidence="2" id="KW-1185">Reference proteome</keyword>
<evidence type="ECO:0000313" key="1">
    <source>
        <dbReference type="EMBL" id="KAJ7740427.1"/>
    </source>
</evidence>
<dbReference type="Gene3D" id="3.30.40.10">
    <property type="entry name" value="Zinc/RING finger domain, C3HC4 (zinc finger)"/>
    <property type="match status" value="1"/>
</dbReference>
<organism evidence="1 2">
    <name type="scientific">Mycena maculata</name>
    <dbReference type="NCBI Taxonomy" id="230809"/>
    <lineage>
        <taxon>Eukaryota</taxon>
        <taxon>Fungi</taxon>
        <taxon>Dikarya</taxon>
        <taxon>Basidiomycota</taxon>
        <taxon>Agaricomycotina</taxon>
        <taxon>Agaricomycetes</taxon>
        <taxon>Agaricomycetidae</taxon>
        <taxon>Agaricales</taxon>
        <taxon>Marasmiineae</taxon>
        <taxon>Mycenaceae</taxon>
        <taxon>Mycena</taxon>
    </lineage>
</organism>
<sequence>MSAQIRKRGYDGARSITVANIRNGCLLRQATLLLKPSRPVGFREDLSFFWCGENRSCIHFIEHSLLSSICSFALFRDRLIAARAGIRAGQQGSVGVPLTGTESVGVVLVAFTYGPSHSFDHCLNLLKSRFQVHPFNVSAAGKYKSSGVGQSLSRWIKFGKAGAANWNGHIDGQDHKDADKAAKSAGQTALLSEPERVSASVRAHAKKKMIVLSDEEMEEKSCCVPNCTMTEPNLPMVACSGPACDSQVHLCCVGSKAKDNIPPPEWFCDDDYGNA</sequence>
<dbReference type="Proteomes" id="UP001215280">
    <property type="component" value="Unassembled WGS sequence"/>
</dbReference>
<dbReference type="InterPro" id="IPR011011">
    <property type="entry name" value="Znf_FYVE_PHD"/>
</dbReference>
<accession>A0AAD7IEX6</accession>
<reference evidence="1" key="1">
    <citation type="submission" date="2023-03" db="EMBL/GenBank/DDBJ databases">
        <title>Massive genome expansion in bonnet fungi (Mycena s.s.) driven by repeated elements and novel gene families across ecological guilds.</title>
        <authorList>
            <consortium name="Lawrence Berkeley National Laboratory"/>
            <person name="Harder C.B."/>
            <person name="Miyauchi S."/>
            <person name="Viragh M."/>
            <person name="Kuo A."/>
            <person name="Thoen E."/>
            <person name="Andreopoulos B."/>
            <person name="Lu D."/>
            <person name="Skrede I."/>
            <person name="Drula E."/>
            <person name="Henrissat B."/>
            <person name="Morin E."/>
            <person name="Kohler A."/>
            <person name="Barry K."/>
            <person name="LaButti K."/>
            <person name="Morin E."/>
            <person name="Salamov A."/>
            <person name="Lipzen A."/>
            <person name="Mereny Z."/>
            <person name="Hegedus B."/>
            <person name="Baldrian P."/>
            <person name="Stursova M."/>
            <person name="Weitz H."/>
            <person name="Taylor A."/>
            <person name="Grigoriev I.V."/>
            <person name="Nagy L.G."/>
            <person name="Martin F."/>
            <person name="Kauserud H."/>
        </authorList>
    </citation>
    <scope>NUCLEOTIDE SEQUENCE</scope>
    <source>
        <strain evidence="1">CBHHK188m</strain>
    </source>
</reference>
<gene>
    <name evidence="1" type="ORF">DFH07DRAFT_778362</name>
</gene>
<protein>
    <submittedName>
        <fullName evidence="1">Uncharacterized protein</fullName>
    </submittedName>
</protein>
<dbReference type="InterPro" id="IPR013083">
    <property type="entry name" value="Znf_RING/FYVE/PHD"/>
</dbReference>
<dbReference type="SUPFAM" id="SSF57903">
    <property type="entry name" value="FYVE/PHD zinc finger"/>
    <property type="match status" value="1"/>
</dbReference>
<proteinExistence type="predicted"/>
<dbReference type="AlphaFoldDB" id="A0AAD7IEX6"/>
<evidence type="ECO:0000313" key="2">
    <source>
        <dbReference type="Proteomes" id="UP001215280"/>
    </source>
</evidence>
<dbReference type="EMBL" id="JARJLG010000127">
    <property type="protein sequence ID" value="KAJ7740427.1"/>
    <property type="molecule type" value="Genomic_DNA"/>
</dbReference>